<dbReference type="Pfam" id="PF03160">
    <property type="entry name" value="Calx-beta"/>
    <property type="match status" value="12"/>
</dbReference>
<dbReference type="PANTHER" id="PTHR37494">
    <property type="entry name" value="HEMAGGLUTININ"/>
    <property type="match status" value="1"/>
</dbReference>
<dbReference type="GO" id="GO:0007154">
    <property type="term" value="P:cell communication"/>
    <property type="evidence" value="ECO:0007669"/>
    <property type="project" value="InterPro"/>
</dbReference>
<evidence type="ECO:0000313" key="7">
    <source>
        <dbReference type="EMBL" id="CAA6820253.1"/>
    </source>
</evidence>
<dbReference type="SMART" id="SM00237">
    <property type="entry name" value="Calx_beta"/>
    <property type="match status" value="12"/>
</dbReference>
<dbReference type="InterPro" id="IPR038081">
    <property type="entry name" value="CalX-like_sf"/>
</dbReference>
<feature type="chain" id="PRO_5027947927" evidence="5">
    <location>
        <begin position="21"/>
        <end position="2578"/>
    </location>
</feature>
<protein>
    <submittedName>
        <fullName evidence="7">Alkaline phosphatase (EC)</fullName>
        <ecNumber evidence="7">3.1.3.1</ecNumber>
    </submittedName>
</protein>
<feature type="domain" description="Calx-beta" evidence="6">
    <location>
        <begin position="1528"/>
        <end position="1628"/>
    </location>
</feature>
<proteinExistence type="predicted"/>
<feature type="region of interest" description="Disordered" evidence="4">
    <location>
        <begin position="2550"/>
        <end position="2578"/>
    </location>
</feature>
<dbReference type="InterPro" id="IPR003644">
    <property type="entry name" value="Calx_beta"/>
</dbReference>
<feature type="domain" description="Calx-beta" evidence="6">
    <location>
        <begin position="1415"/>
        <end position="1516"/>
    </location>
</feature>
<keyword evidence="1 5" id="KW-0732">Signal</keyword>
<keyword evidence="7" id="KW-0378">Hydrolase</keyword>
<accession>A0A6S6TVJ9</accession>
<feature type="domain" description="Calx-beta" evidence="6">
    <location>
        <begin position="620"/>
        <end position="722"/>
    </location>
</feature>
<dbReference type="Gene3D" id="2.60.120.200">
    <property type="match status" value="2"/>
</dbReference>
<feature type="domain" description="Calx-beta" evidence="6">
    <location>
        <begin position="961"/>
        <end position="1062"/>
    </location>
</feature>
<keyword evidence="3" id="KW-0106">Calcium</keyword>
<evidence type="ECO:0000259" key="6">
    <source>
        <dbReference type="SMART" id="SM00237"/>
    </source>
</evidence>
<evidence type="ECO:0000256" key="4">
    <source>
        <dbReference type="SAM" id="MobiDB-lite"/>
    </source>
</evidence>
<sequence>MLYFIRYLLFTILFTSLSSAFIVGDWDFEDNPGHYVSNQVNTVIDKSGNNISGSPFNRPKLSTDTPTGTGYSVAFDGSDNSGSDSHIFLPHDDKMSMDSGKISFWFKPEDLGYQGLFSKDHVNTKTSGHLSFQIISSELGYGTGDYPSNMSGHYLAVRLQAANGSGSSYYTYVVVPEYVLQNDTWYYVQFIFGDVDFGMKATLYNQSMQQLATSSFPFYGGMSKVYGFNEDTNDVEVIEDVNETTAIGAKSWNDDRGDSDDENNFEGKMDALLWETYENPVLIHRFDACEQDAGTHPLNYANNNTGIASNSTITGAGSQMYENGKISRSLDLPNNNDYVQLDANLINNSNVYDFSILLWVKTTDDGTLVETNNDDIKLEIANNKILATIKGTNYTFDNPYTIKDDNWHQIILTRKVRKKADFSSNQFPDQAKINAYVDGHQLDNFYTIDIQNSRVIDKINISWMRLGQNFNGTIDEFALLKNKLSEFSAESILLYQERGLNWDGTPRTTDECPVPIDANLSINDVQKLEGNSGTTSFTFTVTLDTVSTQDISVDYATSNGTATLADNDYIAKSGTVNFAAGETSKTVTILVNGDTKVEPNETFNVTLSNPTNALIADGTGIGTILNDDSYPDITINDIQKDEGDSGTTDFDFTVSLSRSYPVDVTVDYLTTDGTATIADSDYQALTTTTLTIPAGQTTATITAQVNGDTIVEPDETFNIILSNPSNASISKDTGVGTILNDDSYPGITINDIQRNEGNSGTTNFTFTVSLDNAYASAVSVDYATSNGTATLADNDYIAKSGTVNFAAGETSKTVTILVNGDTKVEPNETFNVTLSNPSNASISKAIGVGTILNDDTLPTLSINDTQKDEGDSGTTDFDFTVSLSRSYPVDVTVDYLTTDDTATIADSDYQALTTTTLTIPAGQTTATITAKVNGDTIVESDETFNIILSNPSNASISKDTGVGTILNDDSYPGITINDIQRNEGNDGTTNFTFTVSLENAYASAVSVDYDTSNGTATLADNDYNANSGTVNFAAGETSKTVTILVNGDTKVESDETFNVTLSNPSNASISKAIGVGTILNDDTLPTLSINDIEKNEGDSDTTDFDFTVSLSRSYPVDVTVDYLTTDDTATIADSDYQALTTTTLTIPAGQTTATITAKVNGDTIVESDETFNIILSNPSNASISDNTGVGTILNDDSYPGITINDIQLNEGDSDTTNFTFTISLENAYANAVSVDYATSDGTATLADNDYNANSGTVNFAAGETSKTVTILVNGDTKVESDETFNVTLSNPTNALIADGTGIGTILNDDSYPDITINDIQKDEGDSDTTDFDFTVSLSRSYPVDVTVDYLTTDGNATIADSDYQALTTTTLTIPAGQTTATITAKVNGDTIVESDETFNIILSNPSNASISKDTGVGTILNDDSYPGITINDIQRNEGNDGTTNFTFTVSLENAYASAVSVDYDTSNGTATLADNDYIAKSGTVNFAAGETSKTVTILVNGDTKVEPNETFRVTLSNPTNATISKAIGVGTILNDDFTTIGINDVQKEEGDYGTTDFEFTLTLDRPSYTSVSVDYRTSNGTAETADSDYNAASGRLTIGAGETTAKIIVMVNGDTNIERDETFTLTLSSPSNTTLGKSVGTGTIINDDFASLSVGDVSVYEGDDDITNLTFTLNLSEAFYNDVTLNYATQDGTATVADNDYIEVNATQVVFAPNETSKEINISVVGDLNIEDDETLFLLLSNPTNATISDGNATGTILNDDIAILSINDVNLSEGDAGYTDFNFTVSMTLPHREDVTVNYATSDGTALIGDNDYNQTQGTLTFEAGEIEKTVTVKVIGDFFIEDDETFTVILTNVISRNAYISDDEHTGTGTILNDDSGIDTDKVTFNVERTNTRDTTVNAERFPWYTQISGREFDYDVVSYDKDMTKENPLSNVVVRVSLRSIDDLDTQVDEEQYLYFSNEKTRTTFNDLKINSAHKDAIFRIFVPTDGNNTVLTIDCSSFATDYRGCYDELKAIAKKRGTGFNDFPIDAQDNFAIRPAGLHYGVSIDNENDIIDNIPPESIDKALAAGEGYYMDIKGKLYDDIESEIPTYTNSNIELGVVFNNTSGTCNDENDYNQTLPVSSGSAYTVSFKNNQVGIYTLSALDEEWTKVDQEAGDCDIGKSTVSAETDGTTKSGCNIGSEVTFNDNNTYENDIITFHPHHFDVNVSAGTKPENLEFVYMHSIEDTDSTMSAQIDANVTALSKSDTKLSNFTHECMAKDVQYSVNISTDPSSLLDTFSLEHYIYVNVENTGDKIENNVSSEFTLSKDKFAQDENGTAPITLNYNIDRSSAAAMNPVAVTFNALNVSSEDAKYNTSVSDITEPTGSSTQPDTKTFLYARLRASQKLYEGNRDLNPNNPIVTTPLAMDIYCEDTSAPTNNLCVEMNGTIVQPLYGIRTSLTGDYWWLATASATSNEEGNVTLDNVNENNIAVPDNITDRTDVLDRDNAINLNVTVDCPDPNKITEIRLIDPSSPWIIFDNDPLYSVRCSGSGDWAGEGDERSVVDGATTQGARLDADGNRDNDRAPANQSTKTHRLSW</sequence>
<feature type="domain" description="Calx-beta" evidence="6">
    <location>
        <begin position="1640"/>
        <end position="1741"/>
    </location>
</feature>
<dbReference type="SUPFAM" id="SSF49899">
    <property type="entry name" value="Concanavalin A-like lectins/glucanases"/>
    <property type="match status" value="2"/>
</dbReference>
<organism evidence="7">
    <name type="scientific">uncultured Sulfurovum sp</name>
    <dbReference type="NCBI Taxonomy" id="269237"/>
    <lineage>
        <taxon>Bacteria</taxon>
        <taxon>Pseudomonadati</taxon>
        <taxon>Campylobacterota</taxon>
        <taxon>Epsilonproteobacteria</taxon>
        <taxon>Campylobacterales</taxon>
        <taxon>Sulfurovaceae</taxon>
        <taxon>Sulfurovum</taxon>
        <taxon>environmental samples</taxon>
    </lineage>
</organism>
<dbReference type="Gene3D" id="2.60.40.2030">
    <property type="match status" value="12"/>
</dbReference>
<evidence type="ECO:0000256" key="5">
    <source>
        <dbReference type="SAM" id="SignalP"/>
    </source>
</evidence>
<evidence type="ECO:0000256" key="3">
    <source>
        <dbReference type="ARBA" id="ARBA00022837"/>
    </source>
</evidence>
<feature type="signal peptide" evidence="5">
    <location>
        <begin position="1"/>
        <end position="20"/>
    </location>
</feature>
<feature type="domain" description="Calx-beta" evidence="6">
    <location>
        <begin position="1753"/>
        <end position="1853"/>
    </location>
</feature>
<keyword evidence="2" id="KW-0677">Repeat</keyword>
<evidence type="ECO:0000256" key="1">
    <source>
        <dbReference type="ARBA" id="ARBA00022729"/>
    </source>
</evidence>
<dbReference type="EMBL" id="CACVAS010000107">
    <property type="protein sequence ID" value="CAA6820253.1"/>
    <property type="molecule type" value="Genomic_DNA"/>
</dbReference>
<feature type="domain" description="Calx-beta" evidence="6">
    <location>
        <begin position="1301"/>
        <end position="1403"/>
    </location>
</feature>
<feature type="compositionally biased region" description="Basic and acidic residues" evidence="4">
    <location>
        <begin position="2554"/>
        <end position="2564"/>
    </location>
</feature>
<dbReference type="InterPro" id="IPR013320">
    <property type="entry name" value="ConA-like_dom_sf"/>
</dbReference>
<gene>
    <name evidence="7" type="ORF">HELGO_WM636</name>
</gene>
<dbReference type="SUPFAM" id="SSF141072">
    <property type="entry name" value="CalX-like"/>
    <property type="match status" value="12"/>
</dbReference>
<dbReference type="EC" id="3.1.3.1" evidence="7"/>
<feature type="domain" description="Calx-beta" evidence="6">
    <location>
        <begin position="847"/>
        <end position="949"/>
    </location>
</feature>
<dbReference type="GO" id="GO:0004035">
    <property type="term" value="F:alkaline phosphatase activity"/>
    <property type="evidence" value="ECO:0007669"/>
    <property type="project" value="UniProtKB-EC"/>
</dbReference>
<dbReference type="PANTHER" id="PTHR37494:SF1">
    <property type="entry name" value="STAPHYLOCOCCUS AUREUS SURFACE PROTEIN A"/>
    <property type="match status" value="1"/>
</dbReference>
<feature type="domain" description="Calx-beta" evidence="6">
    <location>
        <begin position="518"/>
        <end position="608"/>
    </location>
</feature>
<reference evidence="7" key="1">
    <citation type="submission" date="2020-01" db="EMBL/GenBank/DDBJ databases">
        <authorList>
            <person name="Meier V. D."/>
            <person name="Meier V D."/>
        </authorList>
    </citation>
    <scope>NUCLEOTIDE SEQUENCE</scope>
    <source>
        <strain evidence="7">HLG_WM_MAG_01</strain>
    </source>
</reference>
<evidence type="ECO:0000256" key="2">
    <source>
        <dbReference type="ARBA" id="ARBA00022737"/>
    </source>
</evidence>
<feature type="domain" description="Calx-beta" evidence="6">
    <location>
        <begin position="734"/>
        <end position="835"/>
    </location>
</feature>
<feature type="domain" description="Calx-beta" evidence="6">
    <location>
        <begin position="1074"/>
        <end position="1176"/>
    </location>
</feature>
<feature type="domain" description="Calx-beta" evidence="6">
    <location>
        <begin position="1188"/>
        <end position="1289"/>
    </location>
</feature>
<dbReference type="GO" id="GO:0016020">
    <property type="term" value="C:membrane"/>
    <property type="evidence" value="ECO:0007669"/>
    <property type="project" value="InterPro"/>
</dbReference>
<name>A0A6S6TVJ9_9BACT</name>